<keyword evidence="1" id="KW-0614">Plasmid</keyword>
<dbReference type="EMBL" id="CP026928">
    <property type="protein sequence ID" value="AVH45650.1"/>
    <property type="molecule type" value="Genomic_DNA"/>
</dbReference>
<accession>A0A2L2LMT0</accession>
<gene>
    <name evidence="1" type="ORF">At1D1609_56170</name>
</gene>
<proteinExistence type="predicted"/>
<dbReference type="AlphaFoldDB" id="A0A2L2LMT0"/>
<reference evidence="1 2" key="1">
    <citation type="submission" date="2018-02" db="EMBL/GenBank/DDBJ databases">
        <title>Complete genome sequence of Agrobacterium tumefaciens 1D1609.</title>
        <authorList>
            <person name="Cho S.-T."/>
            <person name="Haryono M."/>
            <person name="Chang H.-H."/>
            <person name="Santos M.N."/>
            <person name="Lai E.-M."/>
            <person name="Kuo C.-H."/>
        </authorList>
    </citation>
    <scope>NUCLEOTIDE SEQUENCE [LARGE SCALE GENOMIC DNA]</scope>
    <source>
        <strain evidence="1 2">1D1609</strain>
        <plasmid evidence="2">Plasmid pat1d1609b</plasmid>
    </source>
</reference>
<evidence type="ECO:0008006" key="3">
    <source>
        <dbReference type="Google" id="ProtNLM"/>
    </source>
</evidence>
<name>A0A2L2LMT0_AGRTU</name>
<dbReference type="RefSeq" id="WP_104680623.1">
    <property type="nucleotide sequence ID" value="NZ_CP026928.1"/>
</dbReference>
<protein>
    <recommendedName>
        <fullName evidence="3">HNH endonuclease</fullName>
    </recommendedName>
</protein>
<evidence type="ECO:0000313" key="1">
    <source>
        <dbReference type="EMBL" id="AVH45650.1"/>
    </source>
</evidence>
<organism evidence="1 2">
    <name type="scientific">Agrobacterium tumefaciens</name>
    <dbReference type="NCBI Taxonomy" id="358"/>
    <lineage>
        <taxon>Bacteria</taxon>
        <taxon>Pseudomonadati</taxon>
        <taxon>Pseudomonadota</taxon>
        <taxon>Alphaproteobacteria</taxon>
        <taxon>Hyphomicrobiales</taxon>
        <taxon>Rhizobiaceae</taxon>
        <taxon>Rhizobium/Agrobacterium group</taxon>
        <taxon>Agrobacterium</taxon>
        <taxon>Agrobacterium tumefaciens complex</taxon>
    </lineage>
</organism>
<dbReference type="Proteomes" id="UP000237717">
    <property type="component" value="Plasmid pAt1D1609b"/>
</dbReference>
<sequence length="275" mass="29802">MPGICALCRRLGELCESHAIPKAFIRPILRANGGSVILVPTGPGKIHRGGDVLKGKLLCATCEEKTNKDIDAPAIRFLSDLKRQVDAGGARKGSFPSKDLAIFAISVLWRAVLIKGYTSVRLDKAMRETFRVNILDRGQSPLQHCSIRIGRLIDRTPVGGFDTKSLANFIFPPSGHVSATGQQVVTMAMHGLIFELGFPRQRAASFRIPGYLKDASATIMLPDFDIFASPPIVDAMVTGYGKDMSGHSTLGRAERTQRQNVVGKFPSEVSDGNDI</sequence>
<geneLocation type="plasmid" evidence="2">
    <name>pat1d1609b</name>
</geneLocation>
<evidence type="ECO:0000313" key="2">
    <source>
        <dbReference type="Proteomes" id="UP000237717"/>
    </source>
</evidence>